<dbReference type="PANTHER" id="PTHR10587">
    <property type="entry name" value="GLYCOSYL TRANSFERASE-RELATED"/>
    <property type="match status" value="1"/>
</dbReference>
<dbReference type="GO" id="GO:0016810">
    <property type="term" value="F:hydrolase activity, acting on carbon-nitrogen (but not peptide) bonds"/>
    <property type="evidence" value="ECO:0007669"/>
    <property type="project" value="InterPro"/>
</dbReference>
<reference evidence="7 8" key="2">
    <citation type="submission" date="2015-10" db="EMBL/GenBank/DDBJ databases">
        <title>Draft Genome Sequence of Prosthecomicrobium hirschii ATCC 27832.</title>
        <authorList>
            <person name="Daniel J."/>
            <person name="Givan S.A."/>
            <person name="Brun Y.V."/>
            <person name="Brown P.J."/>
        </authorList>
    </citation>
    <scope>NUCLEOTIDE SEQUENCE [LARGE SCALE GENOMIC DNA]</scope>
    <source>
        <strain evidence="7 8">16</strain>
    </source>
</reference>
<feature type="region of interest" description="Disordered" evidence="5">
    <location>
        <begin position="369"/>
        <end position="409"/>
    </location>
</feature>
<protein>
    <recommendedName>
        <fullName evidence="3">Chitooligosaccharide deacetylase</fullName>
    </recommendedName>
    <alternativeName>
        <fullName evidence="4">Nodulation protein B</fullName>
    </alternativeName>
</protein>
<comment type="similarity">
    <text evidence="2">Belongs to the polysaccharide deacetylase family.</text>
</comment>
<sequence length="409" mass="43345">MSLVLLSARDRAAPRHVGLRSPRRAPCRTGLVRTLLAAVAAMLLPGLGGATAAEEACWAPESFRQSERDRPIRTGIAAARVALPTDEPAPPPQSFRPVDGVVRRVDLPPGAPKMIALTFDLCETPFEVAGYQGASVDTLRANGVRATFFAGGKWMLTHPDRAGQIATDPLFEIASHAWEHRNFRIVTGRPMLDEIRGPQSAYQRLRDGLAARQCAPRPGRDLAAAMPERLGLFRFPFGACNRAAIEAVGAAGLIPVQWDVSSGDPDRHLSAAGMVASVLRRVRPGSIVLFHANGRGWATDDALPEIVARLRQQGYVFVTVGELLAYPGAKPVVAASCYDETPGDTDRYDGLARLLDGRSALFAARTAVPAGDRGPAGAVSPAPSRSARVAKPALPARPAAPGPLSVGQP</sequence>
<gene>
    <name evidence="7" type="ORF">ABB55_05895</name>
</gene>
<dbReference type="InterPro" id="IPR002509">
    <property type="entry name" value="NODB_dom"/>
</dbReference>
<dbReference type="Gene3D" id="3.20.20.370">
    <property type="entry name" value="Glycoside hydrolase/deacetylase"/>
    <property type="match status" value="1"/>
</dbReference>
<comment type="caution">
    <text evidence="7">The sequence shown here is derived from an EMBL/GenBank/DDBJ whole genome shotgun (WGS) entry which is preliminary data.</text>
</comment>
<dbReference type="Proteomes" id="UP000048984">
    <property type="component" value="Unassembled WGS sequence"/>
</dbReference>
<keyword evidence="8" id="KW-1185">Reference proteome</keyword>
<dbReference type="SUPFAM" id="SSF88713">
    <property type="entry name" value="Glycoside hydrolase/deacetylase"/>
    <property type="match status" value="1"/>
</dbReference>
<dbReference type="InterPro" id="IPR050248">
    <property type="entry name" value="Polysacc_deacetylase_ArnD"/>
</dbReference>
<comment type="function">
    <text evidence="1">Is involved in generating a small heat-stable compound (Nod), an acylated oligomer of N-acetylglucosamine, that stimulates mitosis in various plant protoplasts.</text>
</comment>
<dbReference type="PROSITE" id="PS51677">
    <property type="entry name" value="NODB"/>
    <property type="match status" value="1"/>
</dbReference>
<dbReference type="GO" id="GO:0005975">
    <property type="term" value="P:carbohydrate metabolic process"/>
    <property type="evidence" value="ECO:0007669"/>
    <property type="project" value="InterPro"/>
</dbReference>
<evidence type="ECO:0000256" key="4">
    <source>
        <dbReference type="ARBA" id="ARBA00032976"/>
    </source>
</evidence>
<evidence type="ECO:0000313" key="7">
    <source>
        <dbReference type="EMBL" id="KPL51819.1"/>
    </source>
</evidence>
<dbReference type="AlphaFoldDB" id="A0A0P6WB67"/>
<accession>A0A0P6WB67</accession>
<evidence type="ECO:0000256" key="3">
    <source>
        <dbReference type="ARBA" id="ARBA00020071"/>
    </source>
</evidence>
<reference evidence="7 8" key="1">
    <citation type="submission" date="2015-09" db="EMBL/GenBank/DDBJ databases">
        <authorList>
            <person name="Jackson K.R."/>
            <person name="Lunt B.L."/>
            <person name="Fisher J.N.B."/>
            <person name="Gardner A.V."/>
            <person name="Bailey M.E."/>
            <person name="Deus L.M."/>
            <person name="Earl A.S."/>
            <person name="Gibby P.D."/>
            <person name="Hartmann K.A."/>
            <person name="Liu J.E."/>
            <person name="Manci A.M."/>
            <person name="Nielsen D.A."/>
            <person name="Solomon M.B."/>
            <person name="Breakwell D.P."/>
            <person name="Burnett S.H."/>
            <person name="Grose J.H."/>
        </authorList>
    </citation>
    <scope>NUCLEOTIDE SEQUENCE [LARGE SCALE GENOMIC DNA]</scope>
    <source>
        <strain evidence="7 8">16</strain>
    </source>
</reference>
<dbReference type="PANTHER" id="PTHR10587:SF134">
    <property type="entry name" value="SECRETED PROTEIN"/>
    <property type="match status" value="1"/>
</dbReference>
<dbReference type="EMBL" id="LJYW01000001">
    <property type="protein sequence ID" value="KPL51819.1"/>
    <property type="molecule type" value="Genomic_DNA"/>
</dbReference>
<organism evidence="7 8">
    <name type="scientific">Prosthecodimorpha hirschii</name>
    <dbReference type="NCBI Taxonomy" id="665126"/>
    <lineage>
        <taxon>Bacteria</taxon>
        <taxon>Pseudomonadati</taxon>
        <taxon>Pseudomonadota</taxon>
        <taxon>Alphaproteobacteria</taxon>
        <taxon>Hyphomicrobiales</taxon>
        <taxon>Ancalomicrobiaceae</taxon>
        <taxon>Prosthecodimorpha</taxon>
    </lineage>
</organism>
<proteinExistence type="inferred from homology"/>
<dbReference type="Pfam" id="PF01522">
    <property type="entry name" value="Polysacc_deac_1"/>
    <property type="match status" value="1"/>
</dbReference>
<evidence type="ECO:0000313" key="8">
    <source>
        <dbReference type="Proteomes" id="UP000048984"/>
    </source>
</evidence>
<evidence type="ECO:0000259" key="6">
    <source>
        <dbReference type="PROSITE" id="PS51677"/>
    </source>
</evidence>
<evidence type="ECO:0000256" key="5">
    <source>
        <dbReference type="SAM" id="MobiDB-lite"/>
    </source>
</evidence>
<evidence type="ECO:0000256" key="2">
    <source>
        <dbReference type="ARBA" id="ARBA00010973"/>
    </source>
</evidence>
<name>A0A0P6WB67_9HYPH</name>
<feature type="domain" description="NodB homology" evidence="6">
    <location>
        <begin position="113"/>
        <end position="318"/>
    </location>
</feature>
<evidence type="ECO:0000256" key="1">
    <source>
        <dbReference type="ARBA" id="ARBA00003236"/>
    </source>
</evidence>
<dbReference type="InterPro" id="IPR011330">
    <property type="entry name" value="Glyco_hydro/deAcase_b/a-brl"/>
</dbReference>
<dbReference type="RefSeq" id="WP_054357982.1">
    <property type="nucleotide sequence ID" value="NZ_LJYW01000001.1"/>
</dbReference>
<dbReference type="STRING" id="665126.ABB55_05895"/>
<feature type="compositionally biased region" description="Low complexity" evidence="5">
    <location>
        <begin position="390"/>
        <end position="403"/>
    </location>
</feature>